<comment type="caution">
    <text evidence="2">The sequence shown here is derived from an EMBL/GenBank/DDBJ whole genome shotgun (WGS) entry which is preliminary data.</text>
</comment>
<dbReference type="Proteomes" id="UP000276834">
    <property type="component" value="Unassembled WGS sequence"/>
</dbReference>
<evidence type="ECO:0000313" key="2">
    <source>
        <dbReference type="EMBL" id="RLW02508.1"/>
    </source>
</evidence>
<evidence type="ECO:0000256" key="1">
    <source>
        <dbReference type="SAM" id="MobiDB-lite"/>
    </source>
</evidence>
<feature type="compositionally biased region" description="Low complexity" evidence="1">
    <location>
        <begin position="56"/>
        <end position="67"/>
    </location>
</feature>
<organism evidence="2 3">
    <name type="scientific">Chloebia gouldiae</name>
    <name type="common">Gouldian finch</name>
    <name type="synonym">Erythrura gouldiae</name>
    <dbReference type="NCBI Taxonomy" id="44316"/>
    <lineage>
        <taxon>Eukaryota</taxon>
        <taxon>Metazoa</taxon>
        <taxon>Chordata</taxon>
        <taxon>Craniata</taxon>
        <taxon>Vertebrata</taxon>
        <taxon>Euteleostomi</taxon>
        <taxon>Archelosauria</taxon>
        <taxon>Archosauria</taxon>
        <taxon>Dinosauria</taxon>
        <taxon>Saurischia</taxon>
        <taxon>Theropoda</taxon>
        <taxon>Coelurosauria</taxon>
        <taxon>Aves</taxon>
        <taxon>Neognathae</taxon>
        <taxon>Neoaves</taxon>
        <taxon>Telluraves</taxon>
        <taxon>Australaves</taxon>
        <taxon>Passeriformes</taxon>
        <taxon>Passeroidea</taxon>
        <taxon>Passeridae</taxon>
        <taxon>Chloebia</taxon>
    </lineage>
</organism>
<dbReference type="EMBL" id="QUSF01000018">
    <property type="protein sequence ID" value="RLW02508.1"/>
    <property type="molecule type" value="Genomic_DNA"/>
</dbReference>
<feature type="non-terminal residue" evidence="2">
    <location>
        <position position="100"/>
    </location>
</feature>
<name>A0A3L8SJH3_CHLGU</name>
<keyword evidence="3" id="KW-1185">Reference proteome</keyword>
<protein>
    <submittedName>
        <fullName evidence="2">Uncharacterized protein</fullName>
    </submittedName>
</protein>
<feature type="region of interest" description="Disordered" evidence="1">
    <location>
        <begin position="1"/>
        <end position="67"/>
    </location>
</feature>
<feature type="compositionally biased region" description="Basic and acidic residues" evidence="1">
    <location>
        <begin position="11"/>
        <end position="20"/>
    </location>
</feature>
<proteinExistence type="predicted"/>
<reference evidence="2 3" key="1">
    <citation type="journal article" date="2018" name="Proc. R. Soc. B">
        <title>A non-coding region near Follistatin controls head colour polymorphism in the Gouldian finch.</title>
        <authorList>
            <person name="Toomey M.B."/>
            <person name="Marques C.I."/>
            <person name="Andrade P."/>
            <person name="Araujo P.M."/>
            <person name="Sabatino S."/>
            <person name="Gazda M.A."/>
            <person name="Afonso S."/>
            <person name="Lopes R.J."/>
            <person name="Corbo J.C."/>
            <person name="Carneiro M."/>
        </authorList>
    </citation>
    <scope>NUCLEOTIDE SEQUENCE [LARGE SCALE GENOMIC DNA]</scope>
    <source>
        <strain evidence="2">Red01</strain>
        <tissue evidence="2">Muscle</tissue>
    </source>
</reference>
<gene>
    <name evidence="2" type="ORF">DV515_00007187</name>
</gene>
<dbReference type="AlphaFoldDB" id="A0A3L8SJH3"/>
<sequence>MTQTHSVPSAEQRRRKEQKASGDFPATKPARGTHLPAARQWSQQHHPPQEHPGHPQPGQLPARWPRAARWGWEGAATAAEEAQSAAIYGRLSQPCSSFPI</sequence>
<accession>A0A3L8SJH3</accession>
<evidence type="ECO:0000313" key="3">
    <source>
        <dbReference type="Proteomes" id="UP000276834"/>
    </source>
</evidence>